<organism evidence="2">
    <name type="scientific">viral metagenome</name>
    <dbReference type="NCBI Taxonomy" id="1070528"/>
    <lineage>
        <taxon>unclassified sequences</taxon>
        <taxon>metagenomes</taxon>
        <taxon>organismal metagenomes</taxon>
    </lineage>
</organism>
<dbReference type="EMBL" id="MN739577">
    <property type="protein sequence ID" value="QHT13802.1"/>
    <property type="molecule type" value="Genomic_DNA"/>
</dbReference>
<evidence type="ECO:0000313" key="2">
    <source>
        <dbReference type="EMBL" id="QHT13802.1"/>
    </source>
</evidence>
<reference evidence="2" key="1">
    <citation type="journal article" date="2020" name="Nature">
        <title>Giant virus diversity and host interactions through global metagenomics.</title>
        <authorList>
            <person name="Schulz F."/>
            <person name="Roux S."/>
            <person name="Paez-Espino D."/>
            <person name="Jungbluth S."/>
            <person name="Walsh D.A."/>
            <person name="Denef V.J."/>
            <person name="McMahon K.D."/>
            <person name="Konstantinidis K.T."/>
            <person name="Eloe-Fadrosh E.A."/>
            <person name="Kyrpides N.C."/>
            <person name="Woyke T."/>
        </authorList>
    </citation>
    <scope>NUCLEOTIDE SEQUENCE</scope>
    <source>
        <strain evidence="2">GVMAG-M-3300023174-134</strain>
    </source>
</reference>
<sequence>MALYVNPENQKLLWNIINKHPKIIEYFSNRPSENQSYWFQSCIGYIYENIKYENLTIDKLQHCNKETLKYMLSTIKEPSIDNDLRNDIQYSRTNVEQNLSKSDLLNKNFAIRQKEYEDMNEKKVPDSIDFRDKIDDEPISNMDEVLRTHLQMRENELKQYAPLPVVPENKNNIVLDIEDSKMKKSVSWEDSEIEILKKQIRDLFKKMDKMQEEIDVLNYKKNIEQEEIKENQYKNINHNTTNGSI</sequence>
<accession>A0A6C0DBM6</accession>
<evidence type="ECO:0000256" key="1">
    <source>
        <dbReference type="SAM" id="Coils"/>
    </source>
</evidence>
<name>A0A6C0DBM6_9ZZZZ</name>
<feature type="coiled-coil region" evidence="1">
    <location>
        <begin position="193"/>
        <end position="227"/>
    </location>
</feature>
<proteinExistence type="predicted"/>
<dbReference type="AlphaFoldDB" id="A0A6C0DBM6"/>
<keyword evidence="1" id="KW-0175">Coiled coil</keyword>
<protein>
    <submittedName>
        <fullName evidence="2">Uncharacterized protein</fullName>
    </submittedName>
</protein>